<evidence type="ECO:0000313" key="3">
    <source>
        <dbReference type="Proteomes" id="UP000822688"/>
    </source>
</evidence>
<keyword evidence="3" id="KW-1185">Reference proteome</keyword>
<proteinExistence type="predicted"/>
<feature type="chain" id="PRO_5035746529" description="Secreted protein" evidence="1">
    <location>
        <begin position="18"/>
        <end position="63"/>
    </location>
</feature>
<name>A0A8T0HRS7_CERPU</name>
<dbReference type="EMBL" id="CM026426">
    <property type="protein sequence ID" value="KAG0573634.1"/>
    <property type="molecule type" value="Genomic_DNA"/>
</dbReference>
<sequence length="63" mass="7111">MTLTAVLLSISIAPVHASKWWNPTLAFPKFFMITFVSNSLVSLYAEFTICYSAFEVDILPPRN</sequence>
<keyword evidence="1" id="KW-0732">Signal</keyword>
<protein>
    <recommendedName>
        <fullName evidence="4">Secreted protein</fullName>
    </recommendedName>
</protein>
<evidence type="ECO:0008006" key="4">
    <source>
        <dbReference type="Google" id="ProtNLM"/>
    </source>
</evidence>
<feature type="signal peptide" evidence="1">
    <location>
        <begin position="1"/>
        <end position="17"/>
    </location>
</feature>
<dbReference type="AlphaFoldDB" id="A0A8T0HRS7"/>
<evidence type="ECO:0000313" key="2">
    <source>
        <dbReference type="EMBL" id="KAG0573634.1"/>
    </source>
</evidence>
<evidence type="ECO:0000256" key="1">
    <source>
        <dbReference type="SAM" id="SignalP"/>
    </source>
</evidence>
<comment type="caution">
    <text evidence="2">The sequence shown here is derived from an EMBL/GenBank/DDBJ whole genome shotgun (WGS) entry which is preliminary data.</text>
</comment>
<organism evidence="2 3">
    <name type="scientific">Ceratodon purpureus</name>
    <name type="common">Fire moss</name>
    <name type="synonym">Dicranum purpureum</name>
    <dbReference type="NCBI Taxonomy" id="3225"/>
    <lineage>
        <taxon>Eukaryota</taxon>
        <taxon>Viridiplantae</taxon>
        <taxon>Streptophyta</taxon>
        <taxon>Embryophyta</taxon>
        <taxon>Bryophyta</taxon>
        <taxon>Bryophytina</taxon>
        <taxon>Bryopsida</taxon>
        <taxon>Dicranidae</taxon>
        <taxon>Pseudoditrichales</taxon>
        <taxon>Ditrichaceae</taxon>
        <taxon>Ceratodon</taxon>
    </lineage>
</organism>
<accession>A0A8T0HRS7</accession>
<dbReference type="Proteomes" id="UP000822688">
    <property type="component" value="Chromosome V"/>
</dbReference>
<gene>
    <name evidence="2" type="ORF">KC19_VG195500</name>
</gene>
<reference evidence="2" key="1">
    <citation type="submission" date="2020-06" db="EMBL/GenBank/DDBJ databases">
        <title>WGS assembly of Ceratodon purpureus strain R40.</title>
        <authorList>
            <person name="Carey S.B."/>
            <person name="Jenkins J."/>
            <person name="Shu S."/>
            <person name="Lovell J.T."/>
            <person name="Sreedasyam A."/>
            <person name="Maumus F."/>
            <person name="Tiley G.P."/>
            <person name="Fernandez-Pozo N."/>
            <person name="Barry K."/>
            <person name="Chen C."/>
            <person name="Wang M."/>
            <person name="Lipzen A."/>
            <person name="Daum C."/>
            <person name="Saski C.A."/>
            <person name="Payton A.C."/>
            <person name="Mcbreen J.C."/>
            <person name="Conrad R.E."/>
            <person name="Kollar L.M."/>
            <person name="Olsson S."/>
            <person name="Huttunen S."/>
            <person name="Landis J.B."/>
            <person name="Wickett N.J."/>
            <person name="Johnson M.G."/>
            <person name="Rensing S.A."/>
            <person name="Grimwood J."/>
            <person name="Schmutz J."/>
            <person name="Mcdaniel S.F."/>
        </authorList>
    </citation>
    <scope>NUCLEOTIDE SEQUENCE</scope>
    <source>
        <strain evidence="2">R40</strain>
    </source>
</reference>